<protein>
    <submittedName>
        <fullName evidence="2">Uncharacterized protein</fullName>
    </submittedName>
</protein>
<evidence type="ECO:0000313" key="2">
    <source>
        <dbReference type="EMBL" id="KAG9230746.1"/>
    </source>
</evidence>
<accession>A0A9P8C383</accession>
<gene>
    <name evidence="2" type="ORF">BJ875DRAFT_384492</name>
</gene>
<comment type="caution">
    <text evidence="2">The sequence shown here is derived from an EMBL/GenBank/DDBJ whole genome shotgun (WGS) entry which is preliminary data.</text>
</comment>
<keyword evidence="3" id="KW-1185">Reference proteome</keyword>
<feature type="transmembrane region" description="Helical" evidence="1">
    <location>
        <begin position="304"/>
        <end position="326"/>
    </location>
</feature>
<dbReference type="OrthoDB" id="5428890at2759"/>
<dbReference type="Proteomes" id="UP000824998">
    <property type="component" value="Unassembled WGS sequence"/>
</dbReference>
<reference evidence="2" key="1">
    <citation type="journal article" date="2021" name="IMA Fungus">
        <title>Genomic characterization of three marine fungi, including Emericellopsis atlantica sp. nov. with signatures of a generalist lifestyle and marine biomass degradation.</title>
        <authorList>
            <person name="Hagestad O.C."/>
            <person name="Hou L."/>
            <person name="Andersen J.H."/>
            <person name="Hansen E.H."/>
            <person name="Altermark B."/>
            <person name="Li C."/>
            <person name="Kuhnert E."/>
            <person name="Cox R.J."/>
            <person name="Crous P.W."/>
            <person name="Spatafora J.W."/>
            <person name="Lail K."/>
            <person name="Amirebrahimi M."/>
            <person name="Lipzen A."/>
            <person name="Pangilinan J."/>
            <person name="Andreopoulos W."/>
            <person name="Hayes R.D."/>
            <person name="Ng V."/>
            <person name="Grigoriev I.V."/>
            <person name="Jackson S.A."/>
            <person name="Sutton T.D.S."/>
            <person name="Dobson A.D.W."/>
            <person name="Rama T."/>
        </authorList>
    </citation>
    <scope>NUCLEOTIDE SEQUENCE</scope>
    <source>
        <strain evidence="2">TRa018bII</strain>
    </source>
</reference>
<sequence length="342" mass="38976">MLVSDPLSQEVGIYVSSSEHKCAILKALFGCQLSVDDFARSPKIWGGYFEYYHEQSIMALSNNGLSNVVQTHGDVVSMVKLLQVPEHTRETIQKLEKARLEDLKRDVDHEKICNAIDLGVKLGMMLLGGEGVLAWQDDQLLVSLSTEFSKVGLLEKEKVRLDKLFNARNLDHIAGLKIVWTSNLADHLRVQNDDTEVSIFHCASFLKCQTGNQVFPSGFIDETIRTLGLLLPQYDKDSNKWFGKQGKNEPLDENAIKCGHLTAEARQIENFHYWRDRLIILKQVFDEAKPRGIKQWWRDRRDPVQWYSFWFAVAVIAGLTILFGLVQCVEGGIQVWKAYHPS</sequence>
<keyword evidence="1" id="KW-0812">Transmembrane</keyword>
<organism evidence="2 3">
    <name type="scientific">Amylocarpus encephaloides</name>
    <dbReference type="NCBI Taxonomy" id="45428"/>
    <lineage>
        <taxon>Eukaryota</taxon>
        <taxon>Fungi</taxon>
        <taxon>Dikarya</taxon>
        <taxon>Ascomycota</taxon>
        <taxon>Pezizomycotina</taxon>
        <taxon>Leotiomycetes</taxon>
        <taxon>Helotiales</taxon>
        <taxon>Helotiales incertae sedis</taxon>
        <taxon>Amylocarpus</taxon>
    </lineage>
</organism>
<proteinExistence type="predicted"/>
<evidence type="ECO:0000256" key="1">
    <source>
        <dbReference type="SAM" id="Phobius"/>
    </source>
</evidence>
<dbReference type="AlphaFoldDB" id="A0A9P8C383"/>
<keyword evidence="1" id="KW-0472">Membrane</keyword>
<name>A0A9P8C383_9HELO</name>
<evidence type="ECO:0000313" key="3">
    <source>
        <dbReference type="Proteomes" id="UP000824998"/>
    </source>
</evidence>
<keyword evidence="1" id="KW-1133">Transmembrane helix</keyword>
<dbReference type="EMBL" id="MU251647">
    <property type="protein sequence ID" value="KAG9230746.1"/>
    <property type="molecule type" value="Genomic_DNA"/>
</dbReference>